<keyword evidence="3 7" id="KW-0032">Aminotransferase</keyword>
<dbReference type="RefSeq" id="WP_407049026.1">
    <property type="nucleotide sequence ID" value="NZ_CP158568.1"/>
</dbReference>
<dbReference type="EMBL" id="CP158568">
    <property type="protein sequence ID" value="XBY43929.1"/>
    <property type="molecule type" value="Genomic_DNA"/>
</dbReference>
<evidence type="ECO:0000259" key="8">
    <source>
        <dbReference type="Pfam" id="PF00155"/>
    </source>
</evidence>
<dbReference type="Gene3D" id="3.40.640.10">
    <property type="entry name" value="Type I PLP-dependent aspartate aminotransferase-like (Major domain)"/>
    <property type="match status" value="1"/>
</dbReference>
<evidence type="ECO:0000256" key="3">
    <source>
        <dbReference type="ARBA" id="ARBA00022576"/>
    </source>
</evidence>
<dbReference type="InterPro" id="IPR050596">
    <property type="entry name" value="AspAT/PAT-like"/>
</dbReference>
<evidence type="ECO:0000256" key="6">
    <source>
        <dbReference type="ARBA" id="ARBA00049185"/>
    </source>
</evidence>
<evidence type="ECO:0000256" key="2">
    <source>
        <dbReference type="ARBA" id="ARBA00007441"/>
    </source>
</evidence>
<evidence type="ECO:0000256" key="4">
    <source>
        <dbReference type="ARBA" id="ARBA00022679"/>
    </source>
</evidence>
<proteinExistence type="inferred from homology"/>
<dbReference type="KEGG" id="mflg:ABS361_17975"/>
<dbReference type="InterPro" id="IPR015424">
    <property type="entry name" value="PyrdxlP-dep_Trfase"/>
</dbReference>
<dbReference type="SUPFAM" id="SSF53383">
    <property type="entry name" value="PLP-dependent transferases"/>
    <property type="match status" value="1"/>
</dbReference>
<comment type="cofactor">
    <cofactor evidence="1 7">
        <name>pyridoxal 5'-phosphate</name>
        <dbReference type="ChEBI" id="CHEBI:597326"/>
    </cofactor>
</comment>
<dbReference type="AlphaFoldDB" id="A0AAU7X7V2"/>
<comment type="similarity">
    <text evidence="2 7">Belongs to the class-I pyridoxal-phosphate-dependent aminotransferase family.</text>
</comment>
<protein>
    <recommendedName>
        <fullName evidence="7">Aminotransferase</fullName>
        <ecNumber evidence="7">2.6.1.-</ecNumber>
    </recommendedName>
</protein>
<evidence type="ECO:0000256" key="5">
    <source>
        <dbReference type="ARBA" id="ARBA00022898"/>
    </source>
</evidence>
<reference evidence="9" key="1">
    <citation type="submission" date="2024-06" db="EMBL/GenBank/DDBJ databases">
        <title>Methylostella associata gen. nov., sp. nov., a novel Ancalomicrobiaceae-affiliated facultatively methylotrophic bacteria that feed on methanotrophs of the genus Methylococcus.</title>
        <authorList>
            <person name="Saltykova V."/>
            <person name="Danilova O.V."/>
            <person name="Oshkin I.Y."/>
            <person name="Belova S.E."/>
            <person name="Pimenov N.V."/>
            <person name="Dedysh S.N."/>
        </authorList>
    </citation>
    <scope>NUCLEOTIDE SEQUENCE</scope>
    <source>
        <strain evidence="9">S20</strain>
    </source>
</reference>
<comment type="catalytic activity">
    <reaction evidence="6">
        <text>L-aspartate + 2-oxoglutarate = oxaloacetate + L-glutamate</text>
        <dbReference type="Rhea" id="RHEA:21824"/>
        <dbReference type="ChEBI" id="CHEBI:16452"/>
        <dbReference type="ChEBI" id="CHEBI:16810"/>
        <dbReference type="ChEBI" id="CHEBI:29985"/>
        <dbReference type="ChEBI" id="CHEBI:29991"/>
        <dbReference type="EC" id="2.6.1.1"/>
    </reaction>
</comment>
<dbReference type="Pfam" id="PF00155">
    <property type="entry name" value="Aminotran_1_2"/>
    <property type="match status" value="1"/>
</dbReference>
<feature type="domain" description="Aminotransferase class I/classII large" evidence="8">
    <location>
        <begin position="35"/>
        <end position="384"/>
    </location>
</feature>
<evidence type="ECO:0000313" key="9">
    <source>
        <dbReference type="EMBL" id="XBY43929.1"/>
    </source>
</evidence>
<dbReference type="PANTHER" id="PTHR46383">
    <property type="entry name" value="ASPARTATE AMINOTRANSFERASE"/>
    <property type="match status" value="1"/>
</dbReference>
<dbReference type="GO" id="GO:0030170">
    <property type="term" value="F:pyridoxal phosphate binding"/>
    <property type="evidence" value="ECO:0007669"/>
    <property type="project" value="InterPro"/>
</dbReference>
<dbReference type="CDD" id="cd00609">
    <property type="entry name" value="AAT_like"/>
    <property type="match status" value="1"/>
</dbReference>
<name>A0AAU7X7V2_9HYPH</name>
<dbReference type="EC" id="2.6.1.-" evidence="7"/>
<dbReference type="InterPro" id="IPR015421">
    <property type="entry name" value="PyrdxlP-dep_Trfase_major"/>
</dbReference>
<dbReference type="InterPro" id="IPR004839">
    <property type="entry name" value="Aminotransferase_I/II_large"/>
</dbReference>
<gene>
    <name evidence="9" type="ORF">ABS361_17975</name>
</gene>
<dbReference type="InterPro" id="IPR015422">
    <property type="entry name" value="PyrdxlP-dep_Trfase_small"/>
</dbReference>
<accession>A0AAU7X7V2</accession>
<sequence length="396" mass="42166">MPRHASALVHRVSGRGAHAWRIHEQAIAAERRGEDTVILSVGDPDCRSPEAVAAAAKAAIDAGDTHYTPSGGRPQLRAEIARRHEARTGEVVAERNVMITSGAQNALFFAAACLLDPGDRVAVIEPAYVTYPATIEWTGAVIDYVVSPPERGFAFDAAALEAAIRPETRAIVFANPNNPTGGVLTRAELESIADIAVRHDLWIVVDEVYADLVFEGTFVPMASVAAARGRTVTVSSLSKSHAMTGWRMGWMVAPPALIKDALLVAQAMLYGLPGFIQEGALAALTSAADAPAEMTALYRRRRDIMVGELGRVRGLAVLSPQAGMFAMIDVSGTGLDGAGFAEALWAEEKVSVLDGSAFSPTARDFVRLSFAAADERIAEGARRIRRFVERRLAAAA</sequence>
<dbReference type="PANTHER" id="PTHR46383:SF1">
    <property type="entry name" value="ASPARTATE AMINOTRANSFERASE"/>
    <property type="match status" value="1"/>
</dbReference>
<dbReference type="GO" id="GO:0006520">
    <property type="term" value="P:amino acid metabolic process"/>
    <property type="evidence" value="ECO:0007669"/>
    <property type="project" value="InterPro"/>
</dbReference>
<evidence type="ECO:0000256" key="7">
    <source>
        <dbReference type="RuleBase" id="RU000481"/>
    </source>
</evidence>
<evidence type="ECO:0000256" key="1">
    <source>
        <dbReference type="ARBA" id="ARBA00001933"/>
    </source>
</evidence>
<dbReference type="InterPro" id="IPR004838">
    <property type="entry name" value="NHTrfase_class1_PyrdxlP-BS"/>
</dbReference>
<dbReference type="PROSITE" id="PS00105">
    <property type="entry name" value="AA_TRANSFER_CLASS_1"/>
    <property type="match status" value="1"/>
</dbReference>
<dbReference type="Gene3D" id="3.90.1150.10">
    <property type="entry name" value="Aspartate Aminotransferase, domain 1"/>
    <property type="match status" value="1"/>
</dbReference>
<dbReference type="GO" id="GO:0004069">
    <property type="term" value="F:L-aspartate:2-oxoglutarate aminotransferase activity"/>
    <property type="evidence" value="ECO:0007669"/>
    <property type="project" value="UniProtKB-EC"/>
</dbReference>
<organism evidence="9">
    <name type="scientific">Methyloraptor flagellatus</name>
    <dbReference type="NCBI Taxonomy" id="3162530"/>
    <lineage>
        <taxon>Bacteria</taxon>
        <taxon>Pseudomonadati</taxon>
        <taxon>Pseudomonadota</taxon>
        <taxon>Alphaproteobacteria</taxon>
        <taxon>Hyphomicrobiales</taxon>
        <taxon>Ancalomicrobiaceae</taxon>
        <taxon>Methyloraptor</taxon>
    </lineage>
</organism>
<keyword evidence="4 7" id="KW-0808">Transferase</keyword>
<keyword evidence="5" id="KW-0663">Pyridoxal phosphate</keyword>